<dbReference type="Proteomes" id="UP000070457">
    <property type="component" value="Unassembled WGS sequence"/>
</dbReference>
<name>A0A136LYL8_9BACT</name>
<evidence type="ECO:0000313" key="1">
    <source>
        <dbReference type="EMBL" id="KXK26741.1"/>
    </source>
</evidence>
<evidence type="ECO:0000313" key="2">
    <source>
        <dbReference type="Proteomes" id="UP000070457"/>
    </source>
</evidence>
<sequence>MEASHNWSTDGTPVESDNTGLLSAGLLRREMRLSPRVQEVVLENGVHAVEFSGPRIHNEMAAYLVSDEFGFELIPPTELVGEEEDQVARRLFVRSNLDTPGFDYMNKQTREQILKVDLFDYITARRDRQGYGRFSENHMVINGTVLPSDFEMAFDRPEPDTFNRRHSLGQVLPLPVLANINRFAKDPERIARFREKLEASGISARSAQAAIDRAIKVGQVCSPSNRFQGLSIQDIAAGRLQKHIFTLGMLNELKDFAESQIDTYFRLH</sequence>
<dbReference type="AlphaFoldDB" id="A0A136LYL8"/>
<gene>
    <name evidence="1" type="ORF">TR69_WS6001000756</name>
</gene>
<comment type="caution">
    <text evidence="1">The sequence shown here is derived from an EMBL/GenBank/DDBJ whole genome shotgun (WGS) entry which is preliminary data.</text>
</comment>
<accession>A0A136LYL8</accession>
<dbReference type="EMBL" id="JYNZ01000003">
    <property type="protein sequence ID" value="KXK26741.1"/>
    <property type="molecule type" value="Genomic_DNA"/>
</dbReference>
<organism evidence="1 2">
    <name type="scientific">candidate division WS6 bacterium OLB20</name>
    <dbReference type="NCBI Taxonomy" id="1617426"/>
    <lineage>
        <taxon>Bacteria</taxon>
        <taxon>Candidatus Dojkabacteria</taxon>
    </lineage>
</organism>
<protein>
    <submittedName>
        <fullName evidence="1">Uncharacterized protein</fullName>
    </submittedName>
</protein>
<proteinExistence type="predicted"/>
<reference evidence="1 2" key="1">
    <citation type="submission" date="2015-02" db="EMBL/GenBank/DDBJ databases">
        <title>Improved understanding of the partial-nitritation anammox process through 23 genomes representing the majority of the microbial community.</title>
        <authorList>
            <person name="Speth D.R."/>
            <person name="In T Zandt M."/>
            <person name="Guerrero Cruz S."/>
            <person name="Jetten M.S."/>
            <person name="Dutilh B.E."/>
        </authorList>
    </citation>
    <scope>NUCLEOTIDE SEQUENCE [LARGE SCALE GENOMIC DNA]</scope>
    <source>
        <strain evidence="1">OLB20</strain>
    </source>
</reference>